<keyword evidence="5" id="KW-0472">Membrane</keyword>
<sequence>MRLYKGVWIGAILLLTLSGCWDEKDVGEVNFATAIGIDYVDENYILYVQMMDFANVAKKEGGKQSEDVSLFIGKSLGSTLNEAVTNLYHTSQESINWGQVGAIIYSESVLKKGIETFEQAINRNGEFRYTPWMFATKEPVEEILGVSGFFKLPPLYTILYKPENGYRVHSFIKPIRMHKFVSIYKEPGSTAVLPSISLDYDSWKEISTKEDPKKTLKINGGFPIVQEKFTKWMSLEELKGLRWIESDTENTPVKIIEDEKVIGMVEISRPSTNIKQIEEGRSAKFNIELKATGQLTDLKESRSLEEIEQLINHQIEEEIRKTYQIGLDNNTDIYSLRRILFRNGMKLENVKDFQLTEETLNEISTTFHLESKGIYD</sequence>
<dbReference type="PANTHER" id="PTHR35789">
    <property type="entry name" value="SPORE GERMINATION PROTEIN B3"/>
    <property type="match status" value="1"/>
</dbReference>
<proteinExistence type="inferred from homology"/>
<accession>A0ABW4W804</accession>
<evidence type="ECO:0000256" key="6">
    <source>
        <dbReference type="ARBA" id="ARBA00023139"/>
    </source>
</evidence>
<feature type="domain" description="Spore germination GerAC-like C-terminal" evidence="8">
    <location>
        <begin position="226"/>
        <end position="368"/>
    </location>
</feature>
<evidence type="ECO:0000256" key="3">
    <source>
        <dbReference type="ARBA" id="ARBA00022544"/>
    </source>
</evidence>
<protein>
    <submittedName>
        <fullName evidence="10">Ger(X)C family spore germination protein</fullName>
    </submittedName>
</protein>
<comment type="subcellular location">
    <subcellularLocation>
        <location evidence="1">Membrane</location>
        <topology evidence="1">Lipid-anchor</topology>
    </subcellularLocation>
</comment>
<evidence type="ECO:0000256" key="5">
    <source>
        <dbReference type="ARBA" id="ARBA00023136"/>
    </source>
</evidence>
<dbReference type="Gene3D" id="3.30.300.210">
    <property type="entry name" value="Nutrient germinant receptor protein C, domain 3"/>
    <property type="match status" value="1"/>
</dbReference>
<comment type="caution">
    <text evidence="10">The sequence shown here is derived from an EMBL/GenBank/DDBJ whole genome shotgun (WGS) entry which is preliminary data.</text>
</comment>
<evidence type="ECO:0000256" key="4">
    <source>
        <dbReference type="ARBA" id="ARBA00022729"/>
    </source>
</evidence>
<dbReference type="InterPro" id="IPR057336">
    <property type="entry name" value="GerAC_N"/>
</dbReference>
<reference evidence="11" key="1">
    <citation type="journal article" date="2019" name="Int. J. Syst. Evol. Microbiol.">
        <title>The Global Catalogue of Microorganisms (GCM) 10K type strain sequencing project: providing services to taxonomists for standard genome sequencing and annotation.</title>
        <authorList>
            <consortium name="The Broad Institute Genomics Platform"/>
            <consortium name="The Broad Institute Genome Sequencing Center for Infectious Disease"/>
            <person name="Wu L."/>
            <person name="Ma J."/>
        </authorList>
    </citation>
    <scope>NUCLEOTIDE SEQUENCE [LARGE SCALE GENOMIC DNA]</scope>
    <source>
        <strain evidence="11">R28</strain>
    </source>
</reference>
<dbReference type="InterPro" id="IPR046953">
    <property type="entry name" value="Spore_GerAC-like_C"/>
</dbReference>
<organism evidence="10 11">
    <name type="scientific">Ornithinibacillus salinisoli</name>
    <dbReference type="NCBI Taxonomy" id="1848459"/>
    <lineage>
        <taxon>Bacteria</taxon>
        <taxon>Bacillati</taxon>
        <taxon>Bacillota</taxon>
        <taxon>Bacilli</taxon>
        <taxon>Bacillales</taxon>
        <taxon>Bacillaceae</taxon>
        <taxon>Ornithinibacillus</taxon>
    </lineage>
</organism>
<dbReference type="NCBIfam" id="TIGR02887">
    <property type="entry name" value="spore_ger_x_C"/>
    <property type="match status" value="1"/>
</dbReference>
<keyword evidence="3" id="KW-0309">Germination</keyword>
<evidence type="ECO:0000256" key="7">
    <source>
        <dbReference type="ARBA" id="ARBA00023288"/>
    </source>
</evidence>
<dbReference type="InterPro" id="IPR008844">
    <property type="entry name" value="Spore_GerAC-like"/>
</dbReference>
<dbReference type="Pfam" id="PF05504">
    <property type="entry name" value="Spore_GerAC"/>
    <property type="match status" value="1"/>
</dbReference>
<evidence type="ECO:0000259" key="8">
    <source>
        <dbReference type="Pfam" id="PF05504"/>
    </source>
</evidence>
<keyword evidence="4" id="KW-0732">Signal</keyword>
<gene>
    <name evidence="10" type="ORF">ACFSJF_20480</name>
</gene>
<dbReference type="InterPro" id="IPR038501">
    <property type="entry name" value="Spore_GerAC_C_sf"/>
</dbReference>
<comment type="similarity">
    <text evidence="2">Belongs to the GerABKC lipoprotein family.</text>
</comment>
<evidence type="ECO:0000256" key="1">
    <source>
        <dbReference type="ARBA" id="ARBA00004635"/>
    </source>
</evidence>
<evidence type="ECO:0000313" key="10">
    <source>
        <dbReference type="EMBL" id="MFD2046647.1"/>
    </source>
</evidence>
<dbReference type="EMBL" id="JBHUHQ010000041">
    <property type="protein sequence ID" value="MFD2046647.1"/>
    <property type="molecule type" value="Genomic_DNA"/>
</dbReference>
<evidence type="ECO:0000256" key="2">
    <source>
        <dbReference type="ARBA" id="ARBA00007886"/>
    </source>
</evidence>
<dbReference type="Proteomes" id="UP001597383">
    <property type="component" value="Unassembled WGS sequence"/>
</dbReference>
<dbReference type="PROSITE" id="PS51257">
    <property type="entry name" value="PROKAR_LIPOPROTEIN"/>
    <property type="match status" value="1"/>
</dbReference>
<keyword evidence="6" id="KW-0564">Palmitate</keyword>
<keyword evidence="7" id="KW-0449">Lipoprotein</keyword>
<dbReference type="RefSeq" id="WP_377558698.1">
    <property type="nucleotide sequence ID" value="NZ_JBHUHQ010000041.1"/>
</dbReference>
<dbReference type="PANTHER" id="PTHR35789:SF1">
    <property type="entry name" value="SPORE GERMINATION PROTEIN B3"/>
    <property type="match status" value="1"/>
</dbReference>
<dbReference type="Pfam" id="PF25198">
    <property type="entry name" value="Spore_GerAC_N"/>
    <property type="match status" value="1"/>
</dbReference>
<name>A0ABW4W804_9BACI</name>
<evidence type="ECO:0000259" key="9">
    <source>
        <dbReference type="Pfam" id="PF25198"/>
    </source>
</evidence>
<feature type="domain" description="Spore germination protein N-terminal" evidence="9">
    <location>
        <begin position="22"/>
        <end position="197"/>
    </location>
</feature>
<evidence type="ECO:0000313" key="11">
    <source>
        <dbReference type="Proteomes" id="UP001597383"/>
    </source>
</evidence>
<keyword evidence="11" id="KW-1185">Reference proteome</keyword>